<comment type="caution">
    <text evidence="1">The sequence shown here is derived from an EMBL/GenBank/DDBJ whole genome shotgun (WGS) entry which is preliminary data.</text>
</comment>
<dbReference type="Proteomes" id="UP000253250">
    <property type="component" value="Unassembled WGS sequence"/>
</dbReference>
<name>A0A1C2FYT0_9GAMM</name>
<reference evidence="1 2" key="1">
    <citation type="submission" date="2018-02" db="EMBL/GenBank/DDBJ databases">
        <title>Insights into the biology of acidophilic members of the Acidiferrobacteraceae family derived from comparative genomic analyses.</title>
        <authorList>
            <person name="Issotta F."/>
            <person name="Thyssen C."/>
            <person name="Mena C."/>
            <person name="Moya A."/>
            <person name="Bellenberg S."/>
            <person name="Sproer C."/>
            <person name="Covarrubias P.C."/>
            <person name="Sand W."/>
            <person name="Quatrini R."/>
            <person name="Vera M."/>
        </authorList>
    </citation>
    <scope>NUCLEOTIDE SEQUENCE [LARGE SCALE GENOMIC DNA]</scope>
    <source>
        <strain evidence="2">m-1</strain>
    </source>
</reference>
<dbReference type="EMBL" id="PSYR01000002">
    <property type="protein sequence ID" value="RCN56102.1"/>
    <property type="molecule type" value="Genomic_DNA"/>
</dbReference>
<dbReference type="AlphaFoldDB" id="A0A1C2FYT0"/>
<evidence type="ECO:0000313" key="2">
    <source>
        <dbReference type="Proteomes" id="UP000253250"/>
    </source>
</evidence>
<proteinExistence type="predicted"/>
<keyword evidence="2" id="KW-1185">Reference proteome</keyword>
<accession>A0A1C2FYT0</accession>
<protein>
    <submittedName>
        <fullName evidence="1">Uncharacterized protein</fullName>
    </submittedName>
</protein>
<gene>
    <name evidence="1" type="ORF">C4900_09550</name>
</gene>
<organism evidence="1 2">
    <name type="scientific">Acidiferrobacter thiooxydans</name>
    <dbReference type="NCBI Taxonomy" id="163359"/>
    <lineage>
        <taxon>Bacteria</taxon>
        <taxon>Pseudomonadati</taxon>
        <taxon>Pseudomonadota</taxon>
        <taxon>Gammaproteobacteria</taxon>
        <taxon>Acidiferrobacterales</taxon>
        <taxon>Acidiferrobacteraceae</taxon>
        <taxon>Acidiferrobacter</taxon>
    </lineage>
</organism>
<sequence length="68" mass="6980">MHSAIGLQAPAKLASVATVLPAIIVAFLAMTVILAGFFSLSTDAVPLSEHRRHSSAQPNAPPALAFVS</sequence>
<evidence type="ECO:0000313" key="1">
    <source>
        <dbReference type="EMBL" id="RCN56102.1"/>
    </source>
</evidence>